<dbReference type="EMBL" id="LTBA01000020">
    <property type="protein sequence ID" value="KYH34273.1"/>
    <property type="molecule type" value="Genomic_DNA"/>
</dbReference>
<comment type="subcellular location">
    <subcellularLocation>
        <location evidence="1">Cell membrane</location>
        <topology evidence="1">Multi-pass membrane protein</topology>
    </subcellularLocation>
</comment>
<dbReference type="PATRIC" id="fig|1121338.3.peg.1813"/>
<dbReference type="InterPro" id="IPR032807">
    <property type="entry name" value="GNVR"/>
</dbReference>
<keyword evidence="4 7" id="KW-0812">Transmembrane</keyword>
<proteinExistence type="inferred from homology"/>
<feature type="transmembrane region" description="Helical" evidence="7">
    <location>
        <begin position="183"/>
        <end position="203"/>
    </location>
</feature>
<evidence type="ECO:0000256" key="4">
    <source>
        <dbReference type="ARBA" id="ARBA00022692"/>
    </source>
</evidence>
<keyword evidence="5 7" id="KW-1133">Transmembrane helix</keyword>
<dbReference type="PANTHER" id="PTHR32309">
    <property type="entry name" value="TYROSINE-PROTEIN KINASE"/>
    <property type="match status" value="1"/>
</dbReference>
<dbReference type="PANTHER" id="PTHR32309:SF13">
    <property type="entry name" value="FERRIC ENTEROBACTIN TRANSPORT PROTEIN FEPE"/>
    <property type="match status" value="1"/>
</dbReference>
<protein>
    <submittedName>
        <fullName evidence="10">Capsular polysaccharide type 8 biosynthesis protein cap8A</fullName>
    </submittedName>
</protein>
<accession>A0A151B3B5</accession>
<gene>
    <name evidence="10" type="primary">cap8A_2</name>
    <name evidence="10" type="ORF">CLTEP_17720</name>
</gene>
<dbReference type="OrthoDB" id="2360475at2"/>
<dbReference type="Pfam" id="PF02706">
    <property type="entry name" value="Wzz"/>
    <property type="match status" value="1"/>
</dbReference>
<evidence type="ECO:0000256" key="3">
    <source>
        <dbReference type="ARBA" id="ARBA00022475"/>
    </source>
</evidence>
<dbReference type="Pfam" id="PF13807">
    <property type="entry name" value="GNVR"/>
    <property type="match status" value="1"/>
</dbReference>
<dbReference type="InterPro" id="IPR050445">
    <property type="entry name" value="Bact_polysacc_biosynth/exp"/>
</dbReference>
<organism evidence="10 11">
    <name type="scientific">Clostridium tepidiprofundi DSM 19306</name>
    <dbReference type="NCBI Taxonomy" id="1121338"/>
    <lineage>
        <taxon>Bacteria</taxon>
        <taxon>Bacillati</taxon>
        <taxon>Bacillota</taxon>
        <taxon>Clostridia</taxon>
        <taxon>Eubacteriales</taxon>
        <taxon>Clostridiaceae</taxon>
        <taxon>Clostridium</taxon>
    </lineage>
</organism>
<dbReference type="GO" id="GO:0004713">
    <property type="term" value="F:protein tyrosine kinase activity"/>
    <property type="evidence" value="ECO:0007669"/>
    <property type="project" value="TreeGrafter"/>
</dbReference>
<evidence type="ECO:0000256" key="5">
    <source>
        <dbReference type="ARBA" id="ARBA00022989"/>
    </source>
</evidence>
<feature type="domain" description="Tyrosine-protein kinase G-rich" evidence="9">
    <location>
        <begin position="161"/>
        <end position="202"/>
    </location>
</feature>
<dbReference type="InterPro" id="IPR003856">
    <property type="entry name" value="LPS_length_determ_N"/>
</dbReference>
<sequence>MQDEMTLDLREVVAIIRTRMKLIVVITFVLTIISGILSFYVIKPTYEARTSIVIGKDVQKSSDGYSSSDVVMYQKLIKTYAEIAKTSDVAIDAIKSMRSNLSDEEVKKEAAELQKASKITPQVDTQILDIKIQSKNPEEAKKMVDALTISFMKAAKKIYPKGHIEIMDTAKVPSKPIKPNKKLNIAIAFVLGLILSIGIVFLLEYMDNTIKTEEDVEKLLKVPVIGNIPHYQSL</sequence>
<name>A0A151B3B5_9CLOT</name>
<keyword evidence="3" id="KW-1003">Cell membrane</keyword>
<evidence type="ECO:0000259" key="8">
    <source>
        <dbReference type="Pfam" id="PF02706"/>
    </source>
</evidence>
<feature type="transmembrane region" description="Helical" evidence="7">
    <location>
        <begin position="20"/>
        <end position="42"/>
    </location>
</feature>
<dbReference type="STRING" id="1121338.CLTEP_17720"/>
<evidence type="ECO:0000259" key="9">
    <source>
        <dbReference type="Pfam" id="PF13807"/>
    </source>
</evidence>
<evidence type="ECO:0000313" key="10">
    <source>
        <dbReference type="EMBL" id="KYH34273.1"/>
    </source>
</evidence>
<evidence type="ECO:0000256" key="6">
    <source>
        <dbReference type="ARBA" id="ARBA00023136"/>
    </source>
</evidence>
<keyword evidence="11" id="KW-1185">Reference proteome</keyword>
<dbReference type="AlphaFoldDB" id="A0A151B3B5"/>
<evidence type="ECO:0000313" key="11">
    <source>
        <dbReference type="Proteomes" id="UP000075531"/>
    </source>
</evidence>
<feature type="domain" description="Polysaccharide chain length determinant N-terminal" evidence="8">
    <location>
        <begin position="6"/>
        <end position="95"/>
    </location>
</feature>
<reference evidence="10 11" key="1">
    <citation type="submission" date="2016-02" db="EMBL/GenBank/DDBJ databases">
        <title>Genome sequence of Clostridium tepidiprofundi DSM 19306.</title>
        <authorList>
            <person name="Poehlein A."/>
            <person name="Daniel R."/>
        </authorList>
    </citation>
    <scope>NUCLEOTIDE SEQUENCE [LARGE SCALE GENOMIC DNA]</scope>
    <source>
        <strain evidence="10 11">DSM 19306</strain>
    </source>
</reference>
<evidence type="ECO:0000256" key="1">
    <source>
        <dbReference type="ARBA" id="ARBA00004651"/>
    </source>
</evidence>
<dbReference type="RefSeq" id="WP_066825554.1">
    <property type="nucleotide sequence ID" value="NZ_LTBA01000020.1"/>
</dbReference>
<comment type="similarity">
    <text evidence="2">Belongs to the CpsC/CapA family.</text>
</comment>
<evidence type="ECO:0000256" key="7">
    <source>
        <dbReference type="SAM" id="Phobius"/>
    </source>
</evidence>
<dbReference type="Proteomes" id="UP000075531">
    <property type="component" value="Unassembled WGS sequence"/>
</dbReference>
<evidence type="ECO:0000256" key="2">
    <source>
        <dbReference type="ARBA" id="ARBA00006683"/>
    </source>
</evidence>
<keyword evidence="6 7" id="KW-0472">Membrane</keyword>
<comment type="caution">
    <text evidence="10">The sequence shown here is derived from an EMBL/GenBank/DDBJ whole genome shotgun (WGS) entry which is preliminary data.</text>
</comment>
<dbReference type="GO" id="GO:0005886">
    <property type="term" value="C:plasma membrane"/>
    <property type="evidence" value="ECO:0007669"/>
    <property type="project" value="UniProtKB-SubCell"/>
</dbReference>